<protein>
    <submittedName>
        <fullName evidence="2">LLM class F420-dependent oxidoreductase</fullName>
    </submittedName>
</protein>
<dbReference type="EMBL" id="CP019893">
    <property type="protein sequence ID" value="ARS90275.1"/>
    <property type="molecule type" value="Genomic_DNA"/>
</dbReference>
<dbReference type="NCBIfam" id="TIGR03617">
    <property type="entry name" value="F420_MSMEG_2256"/>
    <property type="match status" value="1"/>
</dbReference>
<dbReference type="CDD" id="cd01097">
    <property type="entry name" value="Tetrahydromethanopterin_reductase"/>
    <property type="match status" value="1"/>
</dbReference>
<dbReference type="InterPro" id="IPR011251">
    <property type="entry name" value="Luciferase-like_dom"/>
</dbReference>
<feature type="domain" description="Luciferase-like" evidence="1">
    <location>
        <begin position="15"/>
        <end position="309"/>
    </location>
</feature>
<dbReference type="KEGG" id="naj:B1756_11435"/>
<dbReference type="SUPFAM" id="SSF51679">
    <property type="entry name" value="Bacterial luciferase-like"/>
    <property type="match status" value="1"/>
</dbReference>
<evidence type="ECO:0000313" key="3">
    <source>
        <dbReference type="Proteomes" id="UP000250088"/>
    </source>
</evidence>
<sequence>MSQLHIDATVSELSDEAASAAARAEELGFDGVWTAETAHDAFLPHPLIAEHTDSVTHGTRIALAFTRSPMVLAYQAWDLARYSDGRFVLGLGTQVKGHNERRFSVDWEAPGPRLREVVESVRHAFEVFQGDADLEYDGDHYSFSLMTENFNPGPIDHPEVPIYIAGINEYNVRLAGELCDGLAMHPFNTPGYTEDVIAPTVAEGAARADRDEVDVELSASPFVVTGETEDERDRERERIRRRIAFYGSTRTYHDVLAHHGWRSIGEELHDLSREQRWDEMADLVTDEMVATFALEAEPDELLAEAEAVYGDVADRIGLPLEHGEAFLES</sequence>
<reference evidence="3" key="1">
    <citation type="submission" date="2017-02" db="EMBL/GenBank/DDBJ databases">
        <title>Natronthermophilus aegyptiacus gen. nov.,sp. nov., an aerobic, extremely halophilic alkalithermophilic archaeon isolated from the athalassohaline Wadi An Natrun, Egypt.</title>
        <authorList>
            <person name="Zhao B."/>
        </authorList>
    </citation>
    <scope>NUCLEOTIDE SEQUENCE [LARGE SCALE GENOMIC DNA]</scope>
    <source>
        <strain evidence="3">JW/NM-HA 15</strain>
    </source>
</reference>
<gene>
    <name evidence="2" type="ORF">B1756_11435</name>
</gene>
<dbReference type="InterPro" id="IPR050564">
    <property type="entry name" value="F420-G6PD/mer"/>
</dbReference>
<dbReference type="RefSeq" id="WP_086888652.1">
    <property type="nucleotide sequence ID" value="NZ_CP019893.1"/>
</dbReference>
<dbReference type="GO" id="GO:0016705">
    <property type="term" value="F:oxidoreductase activity, acting on paired donors, with incorporation or reduction of molecular oxygen"/>
    <property type="evidence" value="ECO:0007669"/>
    <property type="project" value="InterPro"/>
</dbReference>
<evidence type="ECO:0000259" key="1">
    <source>
        <dbReference type="Pfam" id="PF00296"/>
    </source>
</evidence>
<dbReference type="Gene3D" id="3.20.20.30">
    <property type="entry name" value="Luciferase-like domain"/>
    <property type="match status" value="1"/>
</dbReference>
<evidence type="ECO:0000313" key="2">
    <source>
        <dbReference type="EMBL" id="ARS90275.1"/>
    </source>
</evidence>
<dbReference type="GeneID" id="32894698"/>
<dbReference type="AlphaFoldDB" id="A0A2Z2HVR3"/>
<dbReference type="OrthoDB" id="196267at2157"/>
<dbReference type="PANTHER" id="PTHR43244:SF2">
    <property type="entry name" value="CONSERVED HYPOTHETICAL ALANINE AND PROLINE-RICH PROTEIN"/>
    <property type="match status" value="1"/>
</dbReference>
<accession>A0A2Z2HVR3</accession>
<dbReference type="PANTHER" id="PTHR43244">
    <property type="match status" value="1"/>
</dbReference>
<dbReference type="InterPro" id="IPR036661">
    <property type="entry name" value="Luciferase-like_sf"/>
</dbReference>
<keyword evidence="3" id="KW-1185">Reference proteome</keyword>
<organism evidence="2 3">
    <name type="scientific">Natrarchaeobaculum aegyptiacum</name>
    <dbReference type="NCBI Taxonomy" id="745377"/>
    <lineage>
        <taxon>Archaea</taxon>
        <taxon>Methanobacteriati</taxon>
        <taxon>Methanobacteriota</taxon>
        <taxon>Stenosarchaea group</taxon>
        <taxon>Halobacteria</taxon>
        <taxon>Halobacteriales</taxon>
        <taxon>Natrialbaceae</taxon>
        <taxon>Natrarchaeobaculum</taxon>
    </lineage>
</organism>
<dbReference type="Proteomes" id="UP000250088">
    <property type="component" value="Chromosome"/>
</dbReference>
<dbReference type="InterPro" id="IPR019919">
    <property type="entry name" value="Lucif-like_OxRdtase_MSMEG_2256"/>
</dbReference>
<dbReference type="Pfam" id="PF00296">
    <property type="entry name" value="Bac_luciferase"/>
    <property type="match status" value="1"/>
</dbReference>
<name>A0A2Z2HVR3_9EURY</name>
<proteinExistence type="predicted"/>